<gene>
    <name evidence="2" type="ORF">IB647_06170</name>
</gene>
<accession>A0A9Q2KVQ7</accession>
<evidence type="ECO:0000313" key="2">
    <source>
        <dbReference type="EMBL" id="MBK2065249.1"/>
    </source>
</evidence>
<dbReference type="GeneID" id="98906421"/>
<dbReference type="EMBL" id="JACVKN010000135">
    <property type="protein sequence ID" value="MBK2065249.1"/>
    <property type="molecule type" value="Genomic_DNA"/>
</dbReference>
<comment type="caution">
    <text evidence="2">The sequence shown here is derived from an EMBL/GenBank/DDBJ whole genome shotgun (WGS) entry which is preliminary data.</text>
</comment>
<dbReference type="Proteomes" id="UP000701999">
    <property type="component" value="Unassembled WGS sequence"/>
</dbReference>
<dbReference type="GO" id="GO:0003677">
    <property type="term" value="F:DNA binding"/>
    <property type="evidence" value="ECO:0007669"/>
    <property type="project" value="InterPro"/>
</dbReference>
<dbReference type="Pfam" id="PF01609">
    <property type="entry name" value="DDE_Tnp_1"/>
    <property type="match status" value="1"/>
</dbReference>
<dbReference type="GO" id="GO:0006313">
    <property type="term" value="P:DNA transposition"/>
    <property type="evidence" value="ECO:0007669"/>
    <property type="project" value="InterPro"/>
</dbReference>
<proteinExistence type="predicted"/>
<keyword evidence="3" id="KW-1185">Reference proteome</keyword>
<dbReference type="InterPro" id="IPR002559">
    <property type="entry name" value="Transposase_11"/>
</dbReference>
<dbReference type="GO" id="GO:0004803">
    <property type="term" value="F:transposase activity"/>
    <property type="evidence" value="ECO:0007669"/>
    <property type="project" value="InterPro"/>
</dbReference>
<sequence>MDSNGLKRFCRDEWHQEKHKVSVKRSWRKLHVAVDQSHYIHNSLLTDRFESDTGGLPDLLDGINGEFNHVSMDRAYDSFDVYE</sequence>
<protein>
    <submittedName>
        <fullName evidence="2">Transposase</fullName>
    </submittedName>
</protein>
<feature type="domain" description="Transposase IS4-like" evidence="1">
    <location>
        <begin position="11"/>
        <end position="82"/>
    </location>
</feature>
<reference evidence="2 3" key="1">
    <citation type="submission" date="2020-09" db="EMBL/GenBank/DDBJ databases">
        <title>Development of specific Francisella tularensis PCR assay based on in-depth characterization of family Francisellaceae.</title>
        <authorList>
            <person name="Ohrman C."/>
            <person name="Sahl J."/>
            <person name="Sjodin A."/>
            <person name="Uneklint I."/>
            <person name="Ballard R."/>
            <person name="Karlsson L."/>
            <person name="Mcdonough R."/>
            <person name="Sundell D."/>
            <person name="Soria K."/>
            <person name="Brindeflk B."/>
            <person name="Vallesi A."/>
            <person name="Ramirez-Paredes J.G."/>
            <person name="Colquhoun D."/>
            <person name="Myrtennas K."/>
            <person name="Birdsell D."/>
            <person name="Johansson A."/>
            <person name="Wagner D."/>
            <person name="Forsman M."/>
        </authorList>
    </citation>
    <scope>NUCLEOTIDE SEQUENCE [LARGE SCALE GENOMIC DNA]</scope>
    <source>
        <strain evidence="2 3">FSC1140</strain>
    </source>
</reference>
<evidence type="ECO:0000259" key="1">
    <source>
        <dbReference type="Pfam" id="PF01609"/>
    </source>
</evidence>
<evidence type="ECO:0000313" key="3">
    <source>
        <dbReference type="Proteomes" id="UP000701999"/>
    </source>
</evidence>
<dbReference type="AlphaFoldDB" id="A0A9Q2KVQ7"/>
<dbReference type="RefSeq" id="WP_159185008.1">
    <property type="nucleotide sequence ID" value="NZ_JACVJL010000097.1"/>
</dbReference>
<organism evidence="2 3">
    <name type="scientific">Francisella noatunensis</name>
    <dbReference type="NCBI Taxonomy" id="657445"/>
    <lineage>
        <taxon>Bacteria</taxon>
        <taxon>Pseudomonadati</taxon>
        <taxon>Pseudomonadota</taxon>
        <taxon>Gammaproteobacteria</taxon>
        <taxon>Thiotrichales</taxon>
        <taxon>Francisellaceae</taxon>
        <taxon>Francisella</taxon>
    </lineage>
</organism>
<name>A0A9Q2KVQ7_9GAMM</name>